<dbReference type="KEGG" id="eba:p2A268"/>
<dbReference type="PANTHER" id="PTHR30349">
    <property type="entry name" value="PHAGE INTEGRASE-RELATED"/>
    <property type="match status" value="1"/>
</dbReference>
<dbReference type="CDD" id="cd00397">
    <property type="entry name" value="DNA_BRE_C"/>
    <property type="match status" value="1"/>
</dbReference>
<keyword evidence="2" id="KW-0229">DNA integration</keyword>
<evidence type="ECO:0000256" key="2">
    <source>
        <dbReference type="ARBA" id="ARBA00022908"/>
    </source>
</evidence>
<feature type="domain" description="Tyr recombinase" evidence="5">
    <location>
        <begin position="167"/>
        <end position="375"/>
    </location>
</feature>
<dbReference type="GO" id="GO:0006310">
    <property type="term" value="P:DNA recombination"/>
    <property type="evidence" value="ECO:0007669"/>
    <property type="project" value="UniProtKB-KW"/>
</dbReference>
<dbReference type="Pfam" id="PF00589">
    <property type="entry name" value="Phage_integrase"/>
    <property type="match status" value="1"/>
</dbReference>
<dbReference type="SUPFAM" id="SSF56349">
    <property type="entry name" value="DNA breaking-rejoining enzymes"/>
    <property type="match status" value="1"/>
</dbReference>
<dbReference type="PANTHER" id="PTHR30349:SF77">
    <property type="entry name" value="TYROSINE RECOMBINASE XERC"/>
    <property type="match status" value="1"/>
</dbReference>
<dbReference type="GO" id="GO:0015074">
    <property type="term" value="P:DNA integration"/>
    <property type="evidence" value="ECO:0007669"/>
    <property type="project" value="UniProtKB-KW"/>
</dbReference>
<keyword evidence="7" id="KW-1185">Reference proteome</keyword>
<dbReference type="AlphaFoldDB" id="Q5NWA5"/>
<dbReference type="GO" id="GO:0005737">
    <property type="term" value="C:cytoplasm"/>
    <property type="evidence" value="ECO:0007669"/>
    <property type="project" value="UniProtKB-SubCell"/>
</dbReference>
<dbReference type="InterPro" id="IPR013762">
    <property type="entry name" value="Integrase-like_cat_sf"/>
</dbReference>
<reference evidence="6 7" key="1">
    <citation type="journal article" date="2005" name="Arch. Microbiol.">
        <title>The genome sequence of an anaerobic aromatic-degrading denitrifying bacterium, strain EbN1.</title>
        <authorList>
            <person name="Rabus R."/>
            <person name="Kube M."/>
            <person name="Heider J."/>
            <person name="Beck A."/>
            <person name="Heitmann K."/>
            <person name="Widdel F."/>
            <person name="Reinhardt R."/>
        </authorList>
    </citation>
    <scope>NUCLEOTIDE SEQUENCE [LARGE SCALE GENOMIC DNA]</scope>
    <source>
        <strain evidence="6 7">EbN1</strain>
        <plasmid evidence="7">Plasmid pAzo2</plasmid>
    </source>
</reference>
<evidence type="ECO:0000313" key="7">
    <source>
        <dbReference type="Proteomes" id="UP000006552"/>
    </source>
</evidence>
<dbReference type="HOGENOM" id="CLU_027562_42_0_4"/>
<organism evidence="6 7">
    <name type="scientific">Aromatoleum aromaticum (strain DSM 19018 / LMG 30748 / EbN1)</name>
    <name type="common">Azoarcus sp. (strain EbN1)</name>
    <dbReference type="NCBI Taxonomy" id="76114"/>
    <lineage>
        <taxon>Bacteria</taxon>
        <taxon>Pseudomonadati</taxon>
        <taxon>Pseudomonadota</taxon>
        <taxon>Betaproteobacteria</taxon>
        <taxon>Rhodocyclales</taxon>
        <taxon>Rhodocyclaceae</taxon>
        <taxon>Aromatoleum</taxon>
    </lineage>
</organism>
<dbReference type="InterPro" id="IPR050090">
    <property type="entry name" value="Tyrosine_recombinase_XerCD"/>
</dbReference>
<proteinExistence type="predicted"/>
<evidence type="ECO:0000256" key="1">
    <source>
        <dbReference type="ARBA" id="ARBA00004496"/>
    </source>
</evidence>
<protein>
    <submittedName>
        <fullName evidence="6">Integrase</fullName>
    </submittedName>
</protein>
<evidence type="ECO:0000256" key="3">
    <source>
        <dbReference type="ARBA" id="ARBA00023172"/>
    </source>
</evidence>
<accession>Q5NWA5</accession>
<keyword evidence="3" id="KW-0233">DNA recombination</keyword>
<gene>
    <name evidence="6" type="primary">int</name>
    <name evidence="6" type="ORF">p2A268</name>
</gene>
<evidence type="ECO:0000259" key="5">
    <source>
        <dbReference type="PROSITE" id="PS51898"/>
    </source>
</evidence>
<evidence type="ECO:0000313" key="6">
    <source>
        <dbReference type="EMBL" id="CAI10659.1"/>
    </source>
</evidence>
<feature type="region of interest" description="Disordered" evidence="4">
    <location>
        <begin position="378"/>
        <end position="406"/>
    </location>
</feature>
<dbReference type="InterPro" id="IPR002104">
    <property type="entry name" value="Integrase_catalytic"/>
</dbReference>
<geneLocation type="plasmid" evidence="7">
    <name>pAzo2</name>
</geneLocation>
<dbReference type="InterPro" id="IPR011010">
    <property type="entry name" value="DNA_brk_join_enz"/>
</dbReference>
<dbReference type="EMBL" id="CR555308">
    <property type="protein sequence ID" value="CAI10659.1"/>
    <property type="molecule type" value="Genomic_DNA"/>
</dbReference>
<dbReference type="GO" id="GO:0003677">
    <property type="term" value="F:DNA binding"/>
    <property type="evidence" value="ECO:0007669"/>
    <property type="project" value="InterPro"/>
</dbReference>
<evidence type="ECO:0000256" key="4">
    <source>
        <dbReference type="SAM" id="MobiDB-lite"/>
    </source>
</evidence>
<dbReference type="Proteomes" id="UP000006552">
    <property type="component" value="Plasmid 2"/>
</dbReference>
<sequence>MGANAGTRTLTRAETDIEAVSGWLAKYVDNRNTFEAYKRDVERLLTWAGTRGKGLADLMVEDLTDYGLFLRDPQPIEDWCLVKLPRYLEDGTDNPKWRSVQRPPRFLADGSPNPEWRPFVGALSSSAAGQSLTVLFGMFEHLCGVGYLAGNPLRAARKKGYKPRRTTVDRYLEQDLWQLVLSHLETWPRETARDEAHYQRTRFLAGFLKLTALRRFEMAKASTADVTRIEGRWWLKVVGKGSVDQPIPLTREAMRLLGAYRASTRRPPLPSPNVVEPLLMDITGTGRAVSVKTIHAILKKLFLSAVQACTDPYHAEKLKAASAHWLRHTAATHLLQDGASLLHTRDALRHASVQTTEIYISTNQRAFHEDMEARQRLTSADQLAADSETKLPTTNANVASKPADLD</sequence>
<name>Q5NWA5_AROAE</name>
<keyword evidence="6" id="KW-0614">Plasmid</keyword>
<dbReference type="Gene3D" id="1.10.443.10">
    <property type="entry name" value="Intergrase catalytic core"/>
    <property type="match status" value="1"/>
</dbReference>
<dbReference type="eggNOG" id="COG4974">
    <property type="taxonomic scope" value="Bacteria"/>
</dbReference>
<comment type="subcellular location">
    <subcellularLocation>
        <location evidence="1">Cytoplasm</location>
    </subcellularLocation>
</comment>
<dbReference type="PROSITE" id="PS51898">
    <property type="entry name" value="TYR_RECOMBINASE"/>
    <property type="match status" value="1"/>
</dbReference>